<feature type="non-terminal residue" evidence="1">
    <location>
        <position position="84"/>
    </location>
</feature>
<reference evidence="1 2" key="1">
    <citation type="submission" date="2019-09" db="EMBL/GenBank/DDBJ databases">
        <title>Identification of Malikia spinosa a prominent benzene-, toluene-, and ethylbenzene-degrading bacterium: enrichment, isolation and whole genome sequencing.</title>
        <authorList>
            <person name="Tancsics A."/>
            <person name="Revesz F."/>
            <person name="Kriszt B."/>
        </authorList>
    </citation>
    <scope>NUCLEOTIDE SEQUENCE [LARGE SCALE GENOMIC DNA]</scope>
    <source>
        <strain evidence="1 2">AB6</strain>
    </source>
</reference>
<evidence type="ECO:0000313" key="1">
    <source>
        <dbReference type="EMBL" id="MYZ53574.1"/>
    </source>
</evidence>
<dbReference type="GO" id="GO:0008168">
    <property type="term" value="F:methyltransferase activity"/>
    <property type="evidence" value="ECO:0007669"/>
    <property type="project" value="UniProtKB-KW"/>
</dbReference>
<dbReference type="SUPFAM" id="SSF53335">
    <property type="entry name" value="S-adenosyl-L-methionine-dependent methyltransferases"/>
    <property type="match status" value="1"/>
</dbReference>
<dbReference type="AlphaFoldDB" id="A0A7C9IZ62"/>
<dbReference type="Proteomes" id="UP000481947">
    <property type="component" value="Unassembled WGS sequence"/>
</dbReference>
<dbReference type="GO" id="GO:0032259">
    <property type="term" value="P:methylation"/>
    <property type="evidence" value="ECO:0007669"/>
    <property type="project" value="UniProtKB-KW"/>
</dbReference>
<keyword evidence="1" id="KW-0489">Methyltransferase</keyword>
<comment type="caution">
    <text evidence="1">The sequence shown here is derived from an EMBL/GenBank/DDBJ whole genome shotgun (WGS) entry which is preliminary data.</text>
</comment>
<dbReference type="Gene3D" id="3.40.50.150">
    <property type="entry name" value="Vaccinia Virus protein VP39"/>
    <property type="match status" value="1"/>
</dbReference>
<accession>A0A7C9IZ62</accession>
<gene>
    <name evidence="1" type="ORF">F5985_15910</name>
</gene>
<protein>
    <submittedName>
        <fullName evidence="1">Methyltransferase type 11</fullName>
    </submittedName>
</protein>
<dbReference type="Pfam" id="PF01135">
    <property type="entry name" value="PCMT"/>
    <property type="match status" value="1"/>
</dbReference>
<dbReference type="EMBL" id="VYSB01000023">
    <property type="protein sequence ID" value="MYZ53574.1"/>
    <property type="molecule type" value="Genomic_DNA"/>
</dbReference>
<dbReference type="InterPro" id="IPR029063">
    <property type="entry name" value="SAM-dependent_MTases_sf"/>
</dbReference>
<name>A0A7C9IZ62_9BURK</name>
<organism evidence="1 2">
    <name type="scientific">Malikia spinosa</name>
    <dbReference type="NCBI Taxonomy" id="86180"/>
    <lineage>
        <taxon>Bacteria</taxon>
        <taxon>Pseudomonadati</taxon>
        <taxon>Pseudomonadota</taxon>
        <taxon>Betaproteobacteria</taxon>
        <taxon>Burkholderiales</taxon>
        <taxon>Comamonadaceae</taxon>
        <taxon>Malikia</taxon>
    </lineage>
</organism>
<keyword evidence="1" id="KW-0808">Transferase</keyword>
<evidence type="ECO:0000313" key="2">
    <source>
        <dbReference type="Proteomes" id="UP000481947"/>
    </source>
</evidence>
<sequence>MRDFALPGAGQADEAAALALYRARCGYYDWQLAPYEAIRRCAVERLGLQRGQIVLDIGCGSGMSLDLLQQAVGPEGRVIAIDQS</sequence>
<proteinExistence type="predicted"/>